<keyword evidence="6" id="KW-0456">Lyase</keyword>
<comment type="pathway">
    <text evidence="2">Carbohydrate acid metabolism; 2-dehydro-3-deoxy-D-gluconate degradation; D-glyceraldehyde 3-phosphate and pyruvate from 2-dehydro-3-deoxy-D-gluconate: step 2/2.</text>
</comment>
<dbReference type="PROSITE" id="PS00160">
    <property type="entry name" value="ALDOLASE_KDPG_KHG_2"/>
    <property type="match status" value="1"/>
</dbReference>
<comment type="similarity">
    <text evidence="3">Belongs to the KHG/KDPG aldolase family.</text>
</comment>
<dbReference type="RefSeq" id="WP_167361530.1">
    <property type="nucleotide sequence ID" value="NZ_FMCV01000016.1"/>
</dbReference>
<evidence type="ECO:0000256" key="8">
    <source>
        <dbReference type="ARBA" id="ARBA00023277"/>
    </source>
</evidence>
<dbReference type="PANTHER" id="PTHR30246:SF1">
    <property type="entry name" value="2-DEHYDRO-3-DEOXY-6-PHOSPHOGALACTONATE ALDOLASE-RELATED"/>
    <property type="match status" value="1"/>
</dbReference>
<evidence type="ECO:0000313" key="9">
    <source>
        <dbReference type="EMBL" id="SCF30705.1"/>
    </source>
</evidence>
<evidence type="ECO:0000256" key="4">
    <source>
        <dbReference type="ARBA" id="ARBA00011233"/>
    </source>
</evidence>
<dbReference type="NCBIfam" id="NF004325">
    <property type="entry name" value="PRK05718.1"/>
    <property type="match status" value="1"/>
</dbReference>
<dbReference type="InterPro" id="IPR031337">
    <property type="entry name" value="KDPG/KHG_AS_1"/>
</dbReference>
<dbReference type="InterPro" id="IPR013785">
    <property type="entry name" value="Aldolase_TIM"/>
</dbReference>
<gene>
    <name evidence="9" type="ORF">GA0070215_11642</name>
</gene>
<evidence type="ECO:0000256" key="6">
    <source>
        <dbReference type="ARBA" id="ARBA00023239"/>
    </source>
</evidence>
<organism evidence="9 10">
    <name type="scientific">Micromonospora marina</name>
    <dbReference type="NCBI Taxonomy" id="307120"/>
    <lineage>
        <taxon>Bacteria</taxon>
        <taxon>Bacillati</taxon>
        <taxon>Actinomycetota</taxon>
        <taxon>Actinomycetes</taxon>
        <taxon>Micromonosporales</taxon>
        <taxon>Micromonosporaceae</taxon>
        <taxon>Micromonospora</taxon>
    </lineage>
</organism>
<dbReference type="PANTHER" id="PTHR30246">
    <property type="entry name" value="2-KETO-3-DEOXY-6-PHOSPHOGLUCONATE ALDOLASE"/>
    <property type="match status" value="1"/>
</dbReference>
<dbReference type="PROSITE" id="PS00159">
    <property type="entry name" value="ALDOLASE_KDPG_KHG_1"/>
    <property type="match status" value="1"/>
</dbReference>
<evidence type="ECO:0000256" key="2">
    <source>
        <dbReference type="ARBA" id="ARBA00004736"/>
    </source>
</evidence>
<dbReference type="GO" id="GO:0008675">
    <property type="term" value="F:2-dehydro-3-deoxy-phosphogluconate aldolase activity"/>
    <property type="evidence" value="ECO:0007669"/>
    <property type="project" value="UniProtKB-EC"/>
</dbReference>
<dbReference type="EC" id="4.1.2.14" evidence="5"/>
<comment type="subunit">
    <text evidence="4">Homotrimer.</text>
</comment>
<dbReference type="Gene3D" id="3.20.20.70">
    <property type="entry name" value="Aldolase class I"/>
    <property type="match status" value="1"/>
</dbReference>
<dbReference type="Proteomes" id="UP000198551">
    <property type="component" value="Unassembled WGS sequence"/>
</dbReference>
<dbReference type="SUPFAM" id="SSF51569">
    <property type="entry name" value="Aldolase"/>
    <property type="match status" value="1"/>
</dbReference>
<dbReference type="InterPro" id="IPR000887">
    <property type="entry name" value="Aldlse_KDPG_KHG"/>
</dbReference>
<dbReference type="InterPro" id="IPR031338">
    <property type="entry name" value="KDPG/KHG_AS_2"/>
</dbReference>
<sequence length="220" mass="22288">MAGPVTAAAGTTVLDVVAGDRLLPVVVLDDVEAAPPLGAALKAGGLRTVEVTLRTRTAVAAIRALADHTDLVVGAGTVTTVDQVEQVIDAGARFVVCPGFSAAVVRRCQEHGVPVIPGVATPTEIQTALDAGLSVLKFFPAEQLGGLPMLKALAAPYPGLRFVPTGGITTANLRGYLDHPSVLAVGGTWMVAAGLLAAGRWDDVTTLTAAALAAAREGDR</sequence>
<dbReference type="AlphaFoldDB" id="A0A1C4ZCM1"/>
<proteinExistence type="inferred from homology"/>
<keyword evidence="7" id="KW-0704">Schiff base</keyword>
<comment type="catalytic activity">
    <reaction evidence="1">
        <text>2-dehydro-3-deoxy-6-phospho-D-gluconate = D-glyceraldehyde 3-phosphate + pyruvate</text>
        <dbReference type="Rhea" id="RHEA:17089"/>
        <dbReference type="ChEBI" id="CHEBI:15361"/>
        <dbReference type="ChEBI" id="CHEBI:57569"/>
        <dbReference type="ChEBI" id="CHEBI:59776"/>
        <dbReference type="EC" id="4.1.2.14"/>
    </reaction>
</comment>
<reference evidence="10" key="1">
    <citation type="submission" date="2016-06" db="EMBL/GenBank/DDBJ databases">
        <authorList>
            <person name="Varghese N."/>
        </authorList>
    </citation>
    <scope>NUCLEOTIDE SEQUENCE [LARGE SCALE GENOMIC DNA]</scope>
    <source>
        <strain evidence="10">DSM 45555</strain>
    </source>
</reference>
<dbReference type="Pfam" id="PF01081">
    <property type="entry name" value="Aldolase"/>
    <property type="match status" value="1"/>
</dbReference>
<evidence type="ECO:0000313" key="10">
    <source>
        <dbReference type="Proteomes" id="UP000198551"/>
    </source>
</evidence>
<name>A0A1C4ZCM1_9ACTN</name>
<evidence type="ECO:0000256" key="1">
    <source>
        <dbReference type="ARBA" id="ARBA00000654"/>
    </source>
</evidence>
<dbReference type="NCBIfam" id="TIGR01182">
    <property type="entry name" value="eda"/>
    <property type="match status" value="1"/>
</dbReference>
<keyword evidence="8" id="KW-0119">Carbohydrate metabolism</keyword>
<accession>A0A1C4ZCM1</accession>
<keyword evidence="10" id="KW-1185">Reference proteome</keyword>
<dbReference type="EMBL" id="FMCV01000016">
    <property type="protein sequence ID" value="SCF30705.1"/>
    <property type="molecule type" value="Genomic_DNA"/>
</dbReference>
<protein>
    <recommendedName>
        <fullName evidence="5">2-dehydro-3-deoxy-phosphogluconate aldolase</fullName>
        <ecNumber evidence="5">4.1.2.14</ecNumber>
    </recommendedName>
</protein>
<dbReference type="CDD" id="cd00452">
    <property type="entry name" value="KDPG_aldolase"/>
    <property type="match status" value="1"/>
</dbReference>
<evidence type="ECO:0000256" key="5">
    <source>
        <dbReference type="ARBA" id="ARBA00013063"/>
    </source>
</evidence>
<evidence type="ECO:0000256" key="3">
    <source>
        <dbReference type="ARBA" id="ARBA00006906"/>
    </source>
</evidence>
<evidence type="ECO:0000256" key="7">
    <source>
        <dbReference type="ARBA" id="ARBA00023270"/>
    </source>
</evidence>